<sequence>MIDLASRTVAQLKEELQSKGVDVKGLKLKKDYIEKLQQALESESHESSNGEEPRKGEEKKLAEEPADSAKDIDFGKEQEGKHVSSEGHAVPTEDPDTSNHSDHPATDIAESNEIKEAKDDPTTAITKDEKDEQILGDADGDLTEKMKVAEEAGRQERIEAGGASEQTQTEWQQQATAEIKEEGQVAVEAAKAQAAPTETPVAPVAEESDKAADVDENRKLGAADKRKRSSDEEEDRDGKRSRLSPANETQDLPTDTPIEQPSAPLTSAAPAPSKKPTYPLPDNLSHVLYQATRALYISNLKRPLLTPDLKAWLIEQGTSESVQEDDVLEENAGLAGGVWLDGVKSHCYCIFKTVEIAISAASKIQGQVFPVDHGAPLTVEFVPEGIVESLVSQEKVAWENGRNKLVLEIKSLADNEWTKGTGFDGGDLSFELVPPKTKDGVRSGGGLGDLRPPRVPRPVELGGVPPAAPGFARPRPDIRPPPADAGWGARAHRADDAGGLQRTRTQPVLLYRESPKHTQMPANAERGGPRWGQNSGGWGNQQRNTGHWNSNRESGRGRPTNGRW</sequence>
<protein>
    <submittedName>
        <fullName evidence="1">Uncharacterized protein</fullName>
    </submittedName>
</protein>
<accession>A0ACC2WA31</accession>
<evidence type="ECO:0000313" key="2">
    <source>
        <dbReference type="Proteomes" id="UP001241377"/>
    </source>
</evidence>
<dbReference type="Proteomes" id="UP001241377">
    <property type="component" value="Unassembled WGS sequence"/>
</dbReference>
<dbReference type="EMBL" id="JASBWR010000023">
    <property type="protein sequence ID" value="KAJ9107952.1"/>
    <property type="molecule type" value="Genomic_DNA"/>
</dbReference>
<organism evidence="1 2">
    <name type="scientific">Naganishia cerealis</name>
    <dbReference type="NCBI Taxonomy" id="610337"/>
    <lineage>
        <taxon>Eukaryota</taxon>
        <taxon>Fungi</taxon>
        <taxon>Dikarya</taxon>
        <taxon>Basidiomycota</taxon>
        <taxon>Agaricomycotina</taxon>
        <taxon>Tremellomycetes</taxon>
        <taxon>Filobasidiales</taxon>
        <taxon>Filobasidiaceae</taxon>
        <taxon>Naganishia</taxon>
    </lineage>
</organism>
<keyword evidence="2" id="KW-1185">Reference proteome</keyword>
<reference evidence="1" key="1">
    <citation type="submission" date="2023-04" db="EMBL/GenBank/DDBJ databases">
        <title>Draft Genome sequencing of Naganishia species isolated from polar environments using Oxford Nanopore Technology.</title>
        <authorList>
            <person name="Leo P."/>
            <person name="Venkateswaran K."/>
        </authorList>
    </citation>
    <scope>NUCLEOTIDE SEQUENCE</scope>
    <source>
        <strain evidence="1">MNA-CCFEE 5261</strain>
    </source>
</reference>
<name>A0ACC2WA31_9TREE</name>
<proteinExistence type="predicted"/>
<gene>
    <name evidence="1" type="ORF">QFC19_002695</name>
</gene>
<comment type="caution">
    <text evidence="1">The sequence shown here is derived from an EMBL/GenBank/DDBJ whole genome shotgun (WGS) entry which is preliminary data.</text>
</comment>
<evidence type="ECO:0000313" key="1">
    <source>
        <dbReference type="EMBL" id="KAJ9107952.1"/>
    </source>
</evidence>